<reference evidence="2" key="1">
    <citation type="submission" date="2016-10" db="EMBL/GenBank/DDBJ databases">
        <title>Comparative genomics uncovers the prolific and rare metabolic potential of the cyanobacterial genus Moorea.</title>
        <authorList>
            <person name="Leao T."/>
            <person name="Castelao G."/>
            <person name="Korobeynikov A."/>
            <person name="Monroe E.A."/>
            <person name="Podell S."/>
            <person name="Glukhov E."/>
            <person name="Allen E."/>
            <person name="Gerwick W.H."/>
            <person name="Gerwick L."/>
        </authorList>
    </citation>
    <scope>NUCLEOTIDE SEQUENCE [LARGE SCALE GENOMIC DNA]</scope>
    <source>
        <strain evidence="2">PAL-8-15-08-1</strain>
    </source>
</reference>
<dbReference type="KEGG" id="mpro:BJP34_06580"/>
<gene>
    <name evidence="1" type="ORF">BJP34_06580</name>
</gene>
<evidence type="ECO:0000313" key="1">
    <source>
        <dbReference type="EMBL" id="AOW99158.1"/>
    </source>
</evidence>
<organism evidence="1 2">
    <name type="scientific">Moorena producens PAL-8-15-08-1</name>
    <dbReference type="NCBI Taxonomy" id="1458985"/>
    <lineage>
        <taxon>Bacteria</taxon>
        <taxon>Bacillati</taxon>
        <taxon>Cyanobacteriota</taxon>
        <taxon>Cyanophyceae</taxon>
        <taxon>Coleofasciculales</taxon>
        <taxon>Coleofasciculaceae</taxon>
        <taxon>Moorena</taxon>
    </lineage>
</organism>
<proteinExistence type="predicted"/>
<evidence type="ECO:0000313" key="2">
    <source>
        <dbReference type="Proteomes" id="UP000177870"/>
    </source>
</evidence>
<dbReference type="EMBL" id="CP017599">
    <property type="protein sequence ID" value="AOW99158.1"/>
    <property type="molecule type" value="Genomic_DNA"/>
</dbReference>
<sequence>MNAQLENASVKHLSSHFMVQFCMNKLFRCLGAPFHGEGTSLGLHRYLGIIVTLILNSIGLQSCTPQITPCPIQTEEARSISVQSNEPIYSEIFGNQECSPQKLVLRVPVNSRPEIKDSNSLLDQRYTPNIITLLTFSHQAKSFYIRRIDNHNDRWIYKKASCLAWKWSREDDQQVLNLSLERNLQIRDPKIKSVILIISLPFEIKDAQPNVNLQVYTWDLFEGIYYFKPKNYPNLKETLRQKDRKSIQSSNAFRDGKTVKNEIQQELNQIDDIGGIHLDKYFESILDGEYLEKYTPSSEDTYCEIPDDLKKNNILH</sequence>
<dbReference type="OrthoDB" id="583453at2"/>
<name>A0A1D8TND0_9CYAN</name>
<protein>
    <submittedName>
        <fullName evidence="1">Uncharacterized protein</fullName>
    </submittedName>
</protein>
<dbReference type="Proteomes" id="UP000177870">
    <property type="component" value="Chromosome"/>
</dbReference>
<accession>A0A1D8TND0</accession>
<dbReference type="AlphaFoldDB" id="A0A1D8TND0"/>
<dbReference type="RefSeq" id="WP_070391650.1">
    <property type="nucleotide sequence ID" value="NZ_CP017599.1"/>
</dbReference>